<keyword evidence="2" id="KW-1185">Reference proteome</keyword>
<dbReference type="EMBL" id="PXXU01000028">
    <property type="protein sequence ID" value="PSJ17082.1"/>
    <property type="molecule type" value="Genomic_DNA"/>
</dbReference>
<name>A0A2P7NUD1_9PROT</name>
<gene>
    <name evidence="1" type="ORF">C7H79_10215</name>
</gene>
<organism evidence="1 2">
    <name type="scientific">Nitrosomonas supralitoralis</name>
    <dbReference type="NCBI Taxonomy" id="2116706"/>
    <lineage>
        <taxon>Bacteria</taxon>
        <taxon>Pseudomonadati</taxon>
        <taxon>Pseudomonadota</taxon>
        <taxon>Betaproteobacteria</taxon>
        <taxon>Nitrosomonadales</taxon>
        <taxon>Nitrosomonadaceae</taxon>
        <taxon>Nitrosomonas</taxon>
    </lineage>
</organism>
<protein>
    <submittedName>
        <fullName evidence="1">Uncharacterized protein</fullName>
    </submittedName>
</protein>
<dbReference type="Proteomes" id="UP000241912">
    <property type="component" value="Unassembled WGS sequence"/>
</dbReference>
<dbReference type="AlphaFoldDB" id="A0A2P7NUD1"/>
<dbReference type="RefSeq" id="WP_106707169.1">
    <property type="nucleotide sequence ID" value="NZ_PXXU01000028.1"/>
</dbReference>
<sequence>MITKPALKLAVRKRAPSKISLSGDAARNNDFLSVYLVYENEEWGLLVEDISQEGIVGKSPLRFLLSKLLFTNKFFVAKDKLEQFIFNRKTLVRHH</sequence>
<evidence type="ECO:0000313" key="1">
    <source>
        <dbReference type="EMBL" id="PSJ17082.1"/>
    </source>
</evidence>
<proteinExistence type="predicted"/>
<comment type="caution">
    <text evidence="1">The sequence shown here is derived from an EMBL/GenBank/DDBJ whole genome shotgun (WGS) entry which is preliminary data.</text>
</comment>
<evidence type="ECO:0000313" key="2">
    <source>
        <dbReference type="Proteomes" id="UP000241912"/>
    </source>
</evidence>
<accession>A0A2P7NUD1</accession>
<reference evidence="1 2" key="1">
    <citation type="submission" date="2018-03" db="EMBL/GenBank/DDBJ databases">
        <title>Draft genome of Nitrosomonas supralitoralis APG5.</title>
        <authorList>
            <person name="Urakawa H."/>
            <person name="Lopez J.V."/>
        </authorList>
    </citation>
    <scope>NUCLEOTIDE SEQUENCE [LARGE SCALE GENOMIC DNA]</scope>
    <source>
        <strain evidence="1 2">APG5</strain>
    </source>
</reference>